<dbReference type="GO" id="GO:0043005">
    <property type="term" value="C:neuron projection"/>
    <property type="evidence" value="ECO:0007669"/>
    <property type="project" value="TreeGrafter"/>
</dbReference>
<dbReference type="AlphaFoldDB" id="A0AAV7SFQ6"/>
<evidence type="ECO:0000313" key="6">
    <source>
        <dbReference type="Proteomes" id="UP001066276"/>
    </source>
</evidence>
<organism evidence="5 6">
    <name type="scientific">Pleurodeles waltl</name>
    <name type="common">Iberian ribbed newt</name>
    <dbReference type="NCBI Taxonomy" id="8319"/>
    <lineage>
        <taxon>Eukaryota</taxon>
        <taxon>Metazoa</taxon>
        <taxon>Chordata</taxon>
        <taxon>Craniata</taxon>
        <taxon>Vertebrata</taxon>
        <taxon>Euteleostomi</taxon>
        <taxon>Amphibia</taxon>
        <taxon>Batrachia</taxon>
        <taxon>Caudata</taxon>
        <taxon>Salamandroidea</taxon>
        <taxon>Salamandridae</taxon>
        <taxon>Pleurodelinae</taxon>
        <taxon>Pleurodeles</taxon>
    </lineage>
</organism>
<feature type="compositionally biased region" description="Basic and acidic residues" evidence="2">
    <location>
        <begin position="45"/>
        <end position="54"/>
    </location>
</feature>
<feature type="coiled-coil region" evidence="1">
    <location>
        <begin position="101"/>
        <end position="128"/>
    </location>
</feature>
<dbReference type="PANTHER" id="PTHR21723">
    <property type="entry name" value="RESISTANCE TO INHIBITORS OF CHOLINESTERASE PROTEIN 3 RIC3"/>
    <property type="match status" value="1"/>
</dbReference>
<protein>
    <recommendedName>
        <fullName evidence="4">Resistance to inhibitors of cholinesterase protein 3 N-terminal domain-containing protein</fullName>
    </recommendedName>
</protein>
<keyword evidence="3" id="KW-1133">Transmembrane helix</keyword>
<dbReference type="InterPro" id="IPR026160">
    <property type="entry name" value="Ric3"/>
</dbReference>
<dbReference type="Pfam" id="PF15361">
    <property type="entry name" value="RIC3"/>
    <property type="match status" value="1"/>
</dbReference>
<proteinExistence type="predicted"/>
<evidence type="ECO:0000256" key="1">
    <source>
        <dbReference type="SAM" id="Coils"/>
    </source>
</evidence>
<dbReference type="GO" id="GO:0034394">
    <property type="term" value="P:protein localization to cell surface"/>
    <property type="evidence" value="ECO:0007669"/>
    <property type="project" value="TreeGrafter"/>
</dbReference>
<dbReference type="GO" id="GO:0043025">
    <property type="term" value="C:neuronal cell body"/>
    <property type="evidence" value="ECO:0007669"/>
    <property type="project" value="TreeGrafter"/>
</dbReference>
<evidence type="ECO:0000256" key="2">
    <source>
        <dbReference type="SAM" id="MobiDB-lite"/>
    </source>
</evidence>
<feature type="region of interest" description="Disordered" evidence="2">
    <location>
        <begin position="1"/>
        <end position="54"/>
    </location>
</feature>
<feature type="domain" description="Resistance to inhibitors of cholinesterase protein 3 N-terminal" evidence="4">
    <location>
        <begin position="12"/>
        <end position="126"/>
    </location>
</feature>
<dbReference type="GO" id="GO:0045202">
    <property type="term" value="C:synapse"/>
    <property type="evidence" value="ECO:0007669"/>
    <property type="project" value="GOC"/>
</dbReference>
<dbReference type="Proteomes" id="UP001066276">
    <property type="component" value="Chromosome 4_2"/>
</dbReference>
<keyword evidence="1" id="KW-0175">Coiled coil</keyword>
<keyword evidence="3" id="KW-0472">Membrane</keyword>
<comment type="caution">
    <text evidence="5">The sequence shown here is derived from an EMBL/GenBank/DDBJ whole genome shotgun (WGS) entry which is preliminary data.</text>
</comment>
<accession>A0AAV7SFQ6</accession>
<keyword evidence="3" id="KW-0812">Transmembrane</keyword>
<name>A0AAV7SFQ6_PLEWA</name>
<evidence type="ECO:0000313" key="5">
    <source>
        <dbReference type="EMBL" id="KAJ1162213.1"/>
    </source>
</evidence>
<evidence type="ECO:0000259" key="4">
    <source>
        <dbReference type="Pfam" id="PF15361"/>
    </source>
</evidence>
<sequence>MLGGSRNPRTPASGPGRLQQPPPTAVPRTGQQYDSMQKTEAAVEQEMKSKQREGNGRSLTFTLMPLYAIGVGIFAAYKFIKIQSEQEHSSKKEKKAEVIKTKETEKQLMELEQHLAQTEVMLSSLLLQLDPLSNCVNALAAGQREEIMTQLQSIRALMKESGIDKSCRNNEVDNSASSNNIEDLIESFGQHHQRHEIVNKGGSAADDGGYLASVGHCREEGVEEEDYERSMTGQLSDSESTWLEDTLIHDTDFRKEATGLRKRGTKELII</sequence>
<dbReference type="EMBL" id="JANPWB010000008">
    <property type="protein sequence ID" value="KAJ1162213.1"/>
    <property type="molecule type" value="Genomic_DNA"/>
</dbReference>
<evidence type="ECO:0000256" key="3">
    <source>
        <dbReference type="SAM" id="Phobius"/>
    </source>
</evidence>
<dbReference type="GO" id="GO:0007271">
    <property type="term" value="P:synaptic transmission, cholinergic"/>
    <property type="evidence" value="ECO:0007669"/>
    <property type="project" value="TreeGrafter"/>
</dbReference>
<dbReference type="PANTHER" id="PTHR21723:SF2">
    <property type="entry name" value="RESISTANCE TO INHIBITORS OF CHOLINESTERASE PROTEIN 3 N-TERMINAL DOMAIN-CONTAINING PROTEIN"/>
    <property type="match status" value="1"/>
</dbReference>
<feature type="compositionally biased region" description="Polar residues" evidence="2">
    <location>
        <begin position="29"/>
        <end position="38"/>
    </location>
</feature>
<feature type="transmembrane region" description="Helical" evidence="3">
    <location>
        <begin position="58"/>
        <end position="80"/>
    </location>
</feature>
<gene>
    <name evidence="5" type="ORF">NDU88_002686</name>
</gene>
<reference evidence="5" key="1">
    <citation type="journal article" date="2022" name="bioRxiv">
        <title>Sequencing and chromosome-scale assembly of the giantPleurodeles waltlgenome.</title>
        <authorList>
            <person name="Brown T."/>
            <person name="Elewa A."/>
            <person name="Iarovenko S."/>
            <person name="Subramanian E."/>
            <person name="Araus A.J."/>
            <person name="Petzold A."/>
            <person name="Susuki M."/>
            <person name="Suzuki K.-i.T."/>
            <person name="Hayashi T."/>
            <person name="Toyoda A."/>
            <person name="Oliveira C."/>
            <person name="Osipova E."/>
            <person name="Leigh N.D."/>
            <person name="Simon A."/>
            <person name="Yun M.H."/>
        </authorList>
    </citation>
    <scope>NUCLEOTIDE SEQUENCE</scope>
    <source>
        <strain evidence="5">20211129_DDA</strain>
        <tissue evidence="5">Liver</tissue>
    </source>
</reference>
<keyword evidence="6" id="KW-1185">Reference proteome</keyword>
<dbReference type="InterPro" id="IPR032763">
    <property type="entry name" value="RIC3_N"/>
</dbReference>